<dbReference type="Pfam" id="PF05633">
    <property type="entry name" value="ROH1-like"/>
    <property type="match status" value="1"/>
</dbReference>
<name>A0AAD4XHH4_9MAGN</name>
<dbReference type="Proteomes" id="UP001202328">
    <property type="component" value="Unassembled WGS sequence"/>
</dbReference>
<feature type="transmembrane region" description="Helical" evidence="7">
    <location>
        <begin position="252"/>
        <end position="274"/>
    </location>
</feature>
<organism evidence="8 9">
    <name type="scientific">Papaver atlanticum</name>
    <dbReference type="NCBI Taxonomy" id="357466"/>
    <lineage>
        <taxon>Eukaryota</taxon>
        <taxon>Viridiplantae</taxon>
        <taxon>Streptophyta</taxon>
        <taxon>Embryophyta</taxon>
        <taxon>Tracheophyta</taxon>
        <taxon>Spermatophyta</taxon>
        <taxon>Magnoliopsida</taxon>
        <taxon>Ranunculales</taxon>
        <taxon>Papaveraceae</taxon>
        <taxon>Papaveroideae</taxon>
        <taxon>Papaver</taxon>
    </lineage>
</organism>
<dbReference type="InterPro" id="IPR008511">
    <property type="entry name" value="ROH1-like"/>
</dbReference>
<evidence type="ECO:0000256" key="5">
    <source>
        <dbReference type="ARBA" id="ARBA00035114"/>
    </source>
</evidence>
<evidence type="ECO:0000256" key="7">
    <source>
        <dbReference type="SAM" id="Phobius"/>
    </source>
</evidence>
<gene>
    <name evidence="8" type="ORF">MKW98_007134</name>
</gene>
<sequence>MPTTEYQRSSSRSAFLGRSILSFRRNQVAVVSSSSSMDSHNDQDTHDLELFQKHTSERFLHLSNDPTTSLDGGGGDNFLSLGWLRNLLDVFLCCEAEFKAVLILGRDPSQFVKPPLDRLIPELLDRAVKALDFCNAITNSIDSILHWQKLALLAVSVLEQDLIGEGQLRRVRKALTSLVASMAVDDKDGSSAKTPERNWSFGRRGSNSAAHAANQNPRSFWWCVSRNWSASKQIQSMSANLVVPRGGESTGLALPVYMMSTVLVFVMWVFVAAIPCQDRTGLSNHFQIPRQLSWTGPIIGLQDRISDEWKKKEKKGSVGLLDEIQRLEKCSQALIELVDTVQYPVEAEQMEEIKARTNELSEICRKMEEGLVPLQRQVREVFHRIVRSRAEVLGFVDSTGKSSPFML</sequence>
<accession>A0AAD4XHH4</accession>
<comment type="similarity">
    <text evidence="5">Belongs to the ROH1 family.</text>
</comment>
<evidence type="ECO:0000256" key="2">
    <source>
        <dbReference type="ARBA" id="ARBA00022692"/>
    </source>
</evidence>
<keyword evidence="9" id="KW-1185">Reference proteome</keyword>
<evidence type="ECO:0000256" key="4">
    <source>
        <dbReference type="ARBA" id="ARBA00023136"/>
    </source>
</evidence>
<dbReference type="GO" id="GO:0016020">
    <property type="term" value="C:membrane"/>
    <property type="evidence" value="ECO:0007669"/>
    <property type="project" value="UniProtKB-SubCell"/>
</dbReference>
<evidence type="ECO:0000313" key="8">
    <source>
        <dbReference type="EMBL" id="KAI3913118.1"/>
    </source>
</evidence>
<evidence type="ECO:0000256" key="6">
    <source>
        <dbReference type="SAM" id="MobiDB-lite"/>
    </source>
</evidence>
<reference evidence="8" key="1">
    <citation type="submission" date="2022-04" db="EMBL/GenBank/DDBJ databases">
        <title>A functionally conserved STORR gene fusion in Papaver species that diverged 16.8 million years ago.</title>
        <authorList>
            <person name="Catania T."/>
        </authorList>
    </citation>
    <scope>NUCLEOTIDE SEQUENCE</scope>
    <source>
        <strain evidence="8">S-188037</strain>
    </source>
</reference>
<keyword evidence="3 7" id="KW-1133">Transmembrane helix</keyword>
<keyword evidence="2 7" id="KW-0812">Transmembrane</keyword>
<feature type="compositionally biased region" description="Basic and acidic residues" evidence="6">
    <location>
        <begin position="186"/>
        <end position="196"/>
    </location>
</feature>
<evidence type="ECO:0000313" key="9">
    <source>
        <dbReference type="Proteomes" id="UP001202328"/>
    </source>
</evidence>
<keyword evidence="4 7" id="KW-0472">Membrane</keyword>
<evidence type="ECO:0000256" key="1">
    <source>
        <dbReference type="ARBA" id="ARBA00004167"/>
    </source>
</evidence>
<dbReference type="AlphaFoldDB" id="A0AAD4XHH4"/>
<comment type="subcellular location">
    <subcellularLocation>
        <location evidence="1">Membrane</location>
        <topology evidence="1">Single-pass membrane protein</topology>
    </subcellularLocation>
</comment>
<evidence type="ECO:0000256" key="3">
    <source>
        <dbReference type="ARBA" id="ARBA00022989"/>
    </source>
</evidence>
<feature type="region of interest" description="Disordered" evidence="6">
    <location>
        <begin position="186"/>
        <end position="211"/>
    </location>
</feature>
<dbReference type="EMBL" id="JAJJMB010009541">
    <property type="protein sequence ID" value="KAI3913118.1"/>
    <property type="molecule type" value="Genomic_DNA"/>
</dbReference>
<dbReference type="PANTHER" id="PTHR31509">
    <property type="entry name" value="BPS1-LIKE PROTEIN"/>
    <property type="match status" value="1"/>
</dbReference>
<proteinExistence type="inferred from homology"/>
<comment type="caution">
    <text evidence="8">The sequence shown here is derived from an EMBL/GenBank/DDBJ whole genome shotgun (WGS) entry which is preliminary data.</text>
</comment>
<protein>
    <submittedName>
        <fullName evidence="8">Uncharacterized protein</fullName>
    </submittedName>
</protein>